<evidence type="ECO:0000313" key="3">
    <source>
        <dbReference type="EMBL" id="THZ12228.1"/>
    </source>
</evidence>
<sequence length="270" mass="28871">MTRKARTQEQDEQATSIAQSHPVAVEFSMASIFRPAAASMRACVEQVPASRTMLRQPNPRLCRQFHATRTAAIASRRGPVGPPKTKDRGPESKEDTQTDFAAMNVLGNTPAPTTAIDACAHDGFALNSGLKIAGSGVLLVGGDAFNWKPWIREGRKEGTIGEGATGDDNKGVSSVGGTLRNTKGQWEVAEHSWGLLDAVWPKPDLLILGTGPSILPVSPETRKHISDLGIRLEVADTRNAASQFNLLATERGVQQVAAALIPIGWKEGTY</sequence>
<dbReference type="GO" id="GO:0005743">
    <property type="term" value="C:mitochondrial inner membrane"/>
    <property type="evidence" value="ECO:0007669"/>
    <property type="project" value="TreeGrafter"/>
</dbReference>
<evidence type="ECO:0000313" key="6">
    <source>
        <dbReference type="Proteomes" id="UP000304951"/>
    </source>
</evidence>
<proteinExistence type="predicted"/>
<evidence type="ECO:0008006" key="8">
    <source>
        <dbReference type="Google" id="ProtNLM"/>
    </source>
</evidence>
<comment type="caution">
    <text evidence="2">The sequence shown here is derived from an EMBL/GenBank/DDBJ whole genome shotgun (WGS) entry which is preliminary data.</text>
</comment>
<feature type="region of interest" description="Disordered" evidence="1">
    <location>
        <begin position="157"/>
        <end position="176"/>
    </location>
</feature>
<dbReference type="PANTHER" id="PTHR21192:SF2">
    <property type="entry name" value="NADH DEHYDROGENASE [UBIQUINONE] 1 ALPHA SUBCOMPLEX ASSEMBLY FACTOR 3"/>
    <property type="match status" value="1"/>
</dbReference>
<dbReference type="InterPro" id="IPR007523">
    <property type="entry name" value="NDUFAF3/AAMDC"/>
</dbReference>
<dbReference type="AlphaFoldDB" id="A0A4S8S2R8"/>
<dbReference type="Proteomes" id="UP000304947">
    <property type="component" value="Unassembled WGS sequence"/>
</dbReference>
<evidence type="ECO:0000313" key="5">
    <source>
        <dbReference type="Proteomes" id="UP000304947"/>
    </source>
</evidence>
<organism evidence="2 6">
    <name type="scientific">Aureobasidium pullulans</name>
    <name type="common">Black yeast</name>
    <name type="synonym">Pullularia pullulans</name>
    <dbReference type="NCBI Taxonomy" id="5580"/>
    <lineage>
        <taxon>Eukaryota</taxon>
        <taxon>Fungi</taxon>
        <taxon>Dikarya</taxon>
        <taxon>Ascomycota</taxon>
        <taxon>Pezizomycotina</taxon>
        <taxon>Dothideomycetes</taxon>
        <taxon>Dothideomycetidae</taxon>
        <taxon>Dothideales</taxon>
        <taxon>Saccotheciaceae</taxon>
        <taxon>Aureobasidium</taxon>
    </lineage>
</organism>
<name>A0A4S8S2R8_AURPU</name>
<evidence type="ECO:0000313" key="7">
    <source>
        <dbReference type="Proteomes" id="UP000308005"/>
    </source>
</evidence>
<dbReference type="EMBL" id="QZAF01001008">
    <property type="protein sequence ID" value="THV63874.1"/>
    <property type="molecule type" value="Genomic_DNA"/>
</dbReference>
<feature type="region of interest" description="Disordered" evidence="1">
    <location>
        <begin position="72"/>
        <end position="95"/>
    </location>
</feature>
<accession>A0A4S8S2R8</accession>
<dbReference type="EMBL" id="QZBU01002403">
    <property type="protein sequence ID" value="TIA38041.1"/>
    <property type="molecule type" value="Genomic_DNA"/>
</dbReference>
<evidence type="ECO:0000313" key="2">
    <source>
        <dbReference type="EMBL" id="THV63874.1"/>
    </source>
</evidence>
<feature type="compositionally biased region" description="Basic and acidic residues" evidence="1">
    <location>
        <begin position="84"/>
        <end position="95"/>
    </location>
</feature>
<evidence type="ECO:0000256" key="1">
    <source>
        <dbReference type="SAM" id="MobiDB-lite"/>
    </source>
</evidence>
<dbReference type="InterPro" id="IPR036748">
    <property type="entry name" value="MTH938-like_sf"/>
</dbReference>
<reference evidence="5 6" key="1">
    <citation type="submission" date="2018-10" db="EMBL/GenBank/DDBJ databases">
        <title>Fifty Aureobasidium pullulans genomes reveal a recombining polyextremotolerant generalist.</title>
        <authorList>
            <person name="Gostincar C."/>
            <person name="Turk M."/>
            <person name="Zajc J."/>
            <person name="Gunde-Cimerman N."/>
        </authorList>
    </citation>
    <scope>NUCLEOTIDE SEQUENCE [LARGE SCALE GENOMIC DNA]</scope>
    <source>
        <strain evidence="2 6">EXF-11900</strain>
        <strain evidence="4 5">EXF-3380</strain>
        <strain evidence="3 7">EXF-3863</strain>
    </source>
</reference>
<dbReference type="GO" id="GO:0032981">
    <property type="term" value="P:mitochondrial respiratory chain complex I assembly"/>
    <property type="evidence" value="ECO:0007669"/>
    <property type="project" value="TreeGrafter"/>
</dbReference>
<gene>
    <name evidence="4" type="ORF">D6C83_06493</name>
    <name evidence="3" type="ORF">D6C91_08654</name>
    <name evidence="2" type="ORF">D6D28_10330</name>
</gene>
<dbReference type="Proteomes" id="UP000308005">
    <property type="component" value="Unassembled WGS sequence"/>
</dbReference>
<dbReference type="FunFam" id="3.40.1230.10:FF:000005">
    <property type="entry name" value="NADH dehydrogenase [ubiquinone]alpha subcomplex assembly factor"/>
    <property type="match status" value="1"/>
</dbReference>
<dbReference type="Pfam" id="PF04430">
    <property type="entry name" value="DUF498"/>
    <property type="match status" value="1"/>
</dbReference>
<dbReference type="Gene3D" id="3.40.1230.10">
    <property type="entry name" value="MTH938-like"/>
    <property type="match status" value="1"/>
</dbReference>
<dbReference type="Proteomes" id="UP000304951">
    <property type="component" value="Unassembled WGS sequence"/>
</dbReference>
<evidence type="ECO:0000313" key="4">
    <source>
        <dbReference type="EMBL" id="TIA38041.1"/>
    </source>
</evidence>
<dbReference type="PANTHER" id="PTHR21192">
    <property type="entry name" value="NUCLEAR PROTEIN E3-3"/>
    <property type="match status" value="1"/>
</dbReference>
<dbReference type="SUPFAM" id="SSF64076">
    <property type="entry name" value="MTH938-like"/>
    <property type="match status" value="1"/>
</dbReference>
<dbReference type="EMBL" id="QZBM01000612">
    <property type="protein sequence ID" value="THZ12228.1"/>
    <property type="molecule type" value="Genomic_DNA"/>
</dbReference>
<protein>
    <recommendedName>
        <fullName evidence="8">NADH dehydrogenase [ubiquinone] 1 alpha subcomplex assembly factor 3</fullName>
    </recommendedName>
</protein>